<dbReference type="GO" id="GO:0005886">
    <property type="term" value="C:plasma membrane"/>
    <property type="evidence" value="ECO:0007669"/>
    <property type="project" value="UniProtKB-SubCell"/>
</dbReference>
<dbReference type="Proteomes" id="UP000239735">
    <property type="component" value="Unassembled WGS sequence"/>
</dbReference>
<feature type="transmembrane region" description="Helical" evidence="6">
    <location>
        <begin position="237"/>
        <end position="264"/>
    </location>
</feature>
<dbReference type="Pfam" id="PF12698">
    <property type="entry name" value="ABC2_membrane_3"/>
    <property type="match status" value="1"/>
</dbReference>
<dbReference type="InterPro" id="IPR051449">
    <property type="entry name" value="ABC-2_transporter_component"/>
</dbReference>
<gene>
    <name evidence="8" type="ORF">SBA5_400091</name>
</gene>
<evidence type="ECO:0000256" key="6">
    <source>
        <dbReference type="SAM" id="Phobius"/>
    </source>
</evidence>
<accession>A0A2N9LK72</accession>
<protein>
    <submittedName>
        <fullName evidence="8">Putative transporter</fullName>
    </submittedName>
</protein>
<evidence type="ECO:0000259" key="7">
    <source>
        <dbReference type="Pfam" id="PF12698"/>
    </source>
</evidence>
<keyword evidence="3 6" id="KW-0812">Transmembrane</keyword>
<dbReference type="OrthoDB" id="9768837at2"/>
<feature type="transmembrane region" description="Helical" evidence="6">
    <location>
        <begin position="186"/>
        <end position="205"/>
    </location>
</feature>
<evidence type="ECO:0000256" key="2">
    <source>
        <dbReference type="ARBA" id="ARBA00022475"/>
    </source>
</evidence>
<dbReference type="PANTHER" id="PTHR30294">
    <property type="entry name" value="MEMBRANE COMPONENT OF ABC TRANSPORTER YHHJ-RELATED"/>
    <property type="match status" value="1"/>
</dbReference>
<proteinExistence type="predicted"/>
<evidence type="ECO:0000256" key="4">
    <source>
        <dbReference type="ARBA" id="ARBA00022989"/>
    </source>
</evidence>
<feature type="transmembrane region" description="Helical" evidence="6">
    <location>
        <begin position="369"/>
        <end position="390"/>
    </location>
</feature>
<evidence type="ECO:0000256" key="1">
    <source>
        <dbReference type="ARBA" id="ARBA00004651"/>
    </source>
</evidence>
<dbReference type="InterPro" id="IPR013525">
    <property type="entry name" value="ABC2_TM"/>
</dbReference>
<keyword evidence="5 6" id="KW-0472">Membrane</keyword>
<dbReference type="EMBL" id="OKRB01000098">
    <property type="protein sequence ID" value="SPE23679.1"/>
    <property type="molecule type" value="Genomic_DNA"/>
</dbReference>
<dbReference type="PANTHER" id="PTHR30294:SF29">
    <property type="entry name" value="MULTIDRUG ABC TRANSPORTER PERMEASE YBHS-RELATED"/>
    <property type="match status" value="1"/>
</dbReference>
<feature type="transmembrane region" description="Helical" evidence="6">
    <location>
        <begin position="315"/>
        <end position="334"/>
    </location>
</feature>
<reference evidence="9" key="1">
    <citation type="submission" date="2018-02" db="EMBL/GenBank/DDBJ databases">
        <authorList>
            <person name="Hausmann B."/>
        </authorList>
    </citation>
    <scope>NUCLEOTIDE SEQUENCE [LARGE SCALE GENOMIC DNA]</scope>
    <source>
        <strain evidence="9">Peat soil MAG SbA5</strain>
    </source>
</reference>
<dbReference type="AlphaFoldDB" id="A0A2N9LK72"/>
<feature type="domain" description="ABC-2 type transporter transmembrane" evidence="7">
    <location>
        <begin position="19"/>
        <end position="391"/>
    </location>
</feature>
<sequence length="417" mass="45933">MRNMLLIAKREYLEQIRGRSFRISTVLVPVILIGLLSVSAFTGHRMGTGKHIVIAADNPALAADVRSNLLSNKRTHDTVDVVAPFTAQDRANLLARIENKSVDGVLIIENSASSKPQVTYISESSGDLMDTSKLDEAVNNGLINLRLTQQGLTPEQVEALLKTVRIETLQISSKGKTGKSQGMAPFYKAMLMTFLMTMPILLYGFDMARSIVEEKSSRIFEVMLAVTRPDDMLTGKLLGVGAVGLTQIGIWIAAGVLLSGSALLEPVLRGDIKVHFTLIEAVLLPIYFVLGFFLYSAFFSGLAATCETAQDLQMYLSLAVIPTWTSFAILPFLLNNPNSPWVAAASMFPPTAPLVMVPRLGMLPAPYPWWQVVVSIALMLISIWAVIWFASRLYRVGILIYGKRATLPELLRWLRYS</sequence>
<comment type="subcellular location">
    <subcellularLocation>
        <location evidence="1">Cell membrane</location>
        <topology evidence="1">Multi-pass membrane protein</topology>
    </subcellularLocation>
</comment>
<evidence type="ECO:0000256" key="5">
    <source>
        <dbReference type="ARBA" id="ARBA00023136"/>
    </source>
</evidence>
<keyword evidence="2" id="KW-1003">Cell membrane</keyword>
<evidence type="ECO:0000256" key="3">
    <source>
        <dbReference type="ARBA" id="ARBA00022692"/>
    </source>
</evidence>
<feature type="transmembrane region" description="Helical" evidence="6">
    <location>
        <begin position="284"/>
        <end position="303"/>
    </location>
</feature>
<evidence type="ECO:0000313" key="8">
    <source>
        <dbReference type="EMBL" id="SPE23679.1"/>
    </source>
</evidence>
<organism evidence="8 9">
    <name type="scientific">Candidatus Sulfuritelmatomonas gaucii</name>
    <dbReference type="NCBI Taxonomy" id="2043161"/>
    <lineage>
        <taxon>Bacteria</taxon>
        <taxon>Pseudomonadati</taxon>
        <taxon>Acidobacteriota</taxon>
        <taxon>Terriglobia</taxon>
        <taxon>Terriglobales</taxon>
        <taxon>Acidobacteriaceae</taxon>
        <taxon>Candidatus Sulfuritelmatomonas</taxon>
    </lineage>
</organism>
<dbReference type="GO" id="GO:0140359">
    <property type="term" value="F:ABC-type transporter activity"/>
    <property type="evidence" value="ECO:0007669"/>
    <property type="project" value="InterPro"/>
</dbReference>
<name>A0A2N9LK72_9BACT</name>
<feature type="transmembrane region" description="Helical" evidence="6">
    <location>
        <begin position="21"/>
        <end position="41"/>
    </location>
</feature>
<evidence type="ECO:0000313" key="9">
    <source>
        <dbReference type="Proteomes" id="UP000239735"/>
    </source>
</evidence>
<keyword evidence="4 6" id="KW-1133">Transmembrane helix</keyword>